<feature type="region of interest" description="Disordered" evidence="8">
    <location>
        <begin position="157"/>
        <end position="225"/>
    </location>
</feature>
<dbReference type="EMBL" id="NRGR01000004">
    <property type="protein sequence ID" value="PCC40856.1"/>
    <property type="molecule type" value="Genomic_DNA"/>
</dbReference>
<keyword evidence="3" id="KW-0813">Transport</keyword>
<evidence type="ECO:0000313" key="10">
    <source>
        <dbReference type="EMBL" id="PCC40856.1"/>
    </source>
</evidence>
<evidence type="ECO:0000256" key="4">
    <source>
        <dbReference type="ARBA" id="ARBA00022475"/>
    </source>
</evidence>
<sequence>MTPFEIMLIVYGTILSVTAIGVVYRMVVGPTILDRAVSTDSLVVLVVLGMALYTAWAKENWAGPAMLSLTGLAFVGTVTFARFLSRETPASNGSTPSREPGTGTGPLDAIHVDHDGTQRSPTSTEPINTIEVDLEAEPAIYPVTETHDHFERGFGFEETPRDVESPEHEGTSDREGSAEHEGRPGNEGHEGAPEFEGTPEHEGHSGHEGPPDRGSGPTDGTGGAR</sequence>
<feature type="compositionally biased region" description="Polar residues" evidence="8">
    <location>
        <begin position="88"/>
        <end position="97"/>
    </location>
</feature>
<dbReference type="PANTHER" id="PTHR34702:SF1">
    <property type="entry name" value="NA(+)_H(+) ANTIPORTER SUBUNIT F"/>
    <property type="match status" value="1"/>
</dbReference>
<gene>
    <name evidence="10" type="ORF">CIK66_01050</name>
</gene>
<keyword evidence="11" id="KW-1185">Reference proteome</keyword>
<dbReference type="Pfam" id="PF04066">
    <property type="entry name" value="MrpF_PhaF"/>
    <property type="match status" value="1"/>
</dbReference>
<keyword evidence="5 9" id="KW-0812">Transmembrane</keyword>
<evidence type="ECO:0000256" key="6">
    <source>
        <dbReference type="ARBA" id="ARBA00022989"/>
    </source>
</evidence>
<keyword evidence="4" id="KW-1003">Cell membrane</keyword>
<organism evidence="10 11">
    <name type="scientific">Brachybacterium alimentarium</name>
    <dbReference type="NCBI Taxonomy" id="47845"/>
    <lineage>
        <taxon>Bacteria</taxon>
        <taxon>Bacillati</taxon>
        <taxon>Actinomycetota</taxon>
        <taxon>Actinomycetes</taxon>
        <taxon>Micrococcales</taxon>
        <taxon>Dermabacteraceae</taxon>
        <taxon>Brachybacterium</taxon>
    </lineage>
</organism>
<evidence type="ECO:0000313" key="11">
    <source>
        <dbReference type="Proteomes" id="UP000218598"/>
    </source>
</evidence>
<comment type="subcellular location">
    <subcellularLocation>
        <location evidence="1">Cell membrane</location>
        <topology evidence="1">Multi-pass membrane protein</topology>
    </subcellularLocation>
</comment>
<feature type="transmembrane region" description="Helical" evidence="9">
    <location>
        <begin position="36"/>
        <end position="56"/>
    </location>
</feature>
<evidence type="ECO:0000256" key="8">
    <source>
        <dbReference type="SAM" id="MobiDB-lite"/>
    </source>
</evidence>
<comment type="caution">
    <text evidence="10">The sequence shown here is derived from an EMBL/GenBank/DDBJ whole genome shotgun (WGS) entry which is preliminary data.</text>
</comment>
<protein>
    <recommendedName>
        <fullName evidence="12">Sodium:proton antiporter</fullName>
    </recommendedName>
</protein>
<dbReference type="GO" id="GO:0015385">
    <property type="term" value="F:sodium:proton antiporter activity"/>
    <property type="evidence" value="ECO:0007669"/>
    <property type="project" value="TreeGrafter"/>
</dbReference>
<reference evidence="10 11" key="1">
    <citation type="journal article" date="2017" name="Elife">
        <title>Extensive horizontal gene transfer in cheese-associated bacteria.</title>
        <authorList>
            <person name="Bonham K.S."/>
            <person name="Wolfe B.E."/>
            <person name="Dutton R.J."/>
        </authorList>
    </citation>
    <scope>NUCLEOTIDE SEQUENCE [LARGE SCALE GENOMIC DNA]</scope>
    <source>
        <strain evidence="10 11">341_9</strain>
    </source>
</reference>
<dbReference type="PANTHER" id="PTHR34702">
    <property type="entry name" value="NA(+)/H(+) ANTIPORTER SUBUNIT F1"/>
    <property type="match status" value="1"/>
</dbReference>
<feature type="transmembrane region" description="Helical" evidence="9">
    <location>
        <begin position="62"/>
        <end position="84"/>
    </location>
</feature>
<dbReference type="Proteomes" id="UP000218598">
    <property type="component" value="Unassembled WGS sequence"/>
</dbReference>
<keyword evidence="6 9" id="KW-1133">Transmembrane helix</keyword>
<evidence type="ECO:0000256" key="7">
    <source>
        <dbReference type="ARBA" id="ARBA00023136"/>
    </source>
</evidence>
<evidence type="ECO:0000256" key="2">
    <source>
        <dbReference type="ARBA" id="ARBA00009212"/>
    </source>
</evidence>
<feature type="compositionally biased region" description="Basic and acidic residues" evidence="8">
    <location>
        <begin position="157"/>
        <end position="211"/>
    </location>
</feature>
<keyword evidence="7 9" id="KW-0472">Membrane</keyword>
<dbReference type="RefSeq" id="WP_096196258.1">
    <property type="nucleotide sequence ID" value="NZ_JBQCXU010000033.1"/>
</dbReference>
<proteinExistence type="inferred from homology"/>
<accession>A0A2A3YND3</accession>
<feature type="compositionally biased region" description="Polar residues" evidence="8">
    <location>
        <begin position="118"/>
        <end position="127"/>
    </location>
</feature>
<feature type="region of interest" description="Disordered" evidence="8">
    <location>
        <begin position="87"/>
        <end position="127"/>
    </location>
</feature>
<evidence type="ECO:0000256" key="3">
    <source>
        <dbReference type="ARBA" id="ARBA00022448"/>
    </source>
</evidence>
<dbReference type="GO" id="GO:0005886">
    <property type="term" value="C:plasma membrane"/>
    <property type="evidence" value="ECO:0007669"/>
    <property type="project" value="UniProtKB-SubCell"/>
</dbReference>
<name>A0A2A3YND3_9MICO</name>
<feature type="transmembrane region" description="Helical" evidence="9">
    <location>
        <begin position="6"/>
        <end position="24"/>
    </location>
</feature>
<comment type="similarity">
    <text evidence="2">Belongs to the CPA3 antiporters (TC 2.A.63) subunit F family.</text>
</comment>
<evidence type="ECO:0008006" key="12">
    <source>
        <dbReference type="Google" id="ProtNLM"/>
    </source>
</evidence>
<dbReference type="InterPro" id="IPR007208">
    <property type="entry name" value="MrpF/PhaF-like"/>
</dbReference>
<evidence type="ECO:0000256" key="1">
    <source>
        <dbReference type="ARBA" id="ARBA00004651"/>
    </source>
</evidence>
<evidence type="ECO:0000256" key="9">
    <source>
        <dbReference type="SAM" id="Phobius"/>
    </source>
</evidence>
<evidence type="ECO:0000256" key="5">
    <source>
        <dbReference type="ARBA" id="ARBA00022692"/>
    </source>
</evidence>
<dbReference type="AlphaFoldDB" id="A0A2A3YND3"/>